<keyword evidence="1" id="KW-0732">Signal</keyword>
<evidence type="ECO:0000256" key="1">
    <source>
        <dbReference type="SAM" id="SignalP"/>
    </source>
</evidence>
<evidence type="ECO:0008006" key="4">
    <source>
        <dbReference type="Google" id="ProtNLM"/>
    </source>
</evidence>
<comment type="caution">
    <text evidence="2">The sequence shown here is derived from an EMBL/GenBank/DDBJ whole genome shotgun (WGS) entry which is preliminary data.</text>
</comment>
<name>A0A8H9FSX0_9MICO</name>
<reference evidence="2" key="1">
    <citation type="journal article" date="2014" name="Int. J. Syst. Evol. Microbiol.">
        <title>Complete genome sequence of Corynebacterium casei LMG S-19264T (=DSM 44701T), isolated from a smear-ripened cheese.</title>
        <authorList>
            <consortium name="US DOE Joint Genome Institute (JGI-PGF)"/>
            <person name="Walter F."/>
            <person name="Albersmeier A."/>
            <person name="Kalinowski J."/>
            <person name="Ruckert C."/>
        </authorList>
    </citation>
    <scope>NUCLEOTIDE SEQUENCE</scope>
    <source>
        <strain evidence="2">CGMCC 1.10749</strain>
    </source>
</reference>
<evidence type="ECO:0000313" key="2">
    <source>
        <dbReference type="EMBL" id="GGB71440.1"/>
    </source>
</evidence>
<evidence type="ECO:0000313" key="3">
    <source>
        <dbReference type="Proteomes" id="UP000628079"/>
    </source>
</evidence>
<accession>A0A8H9FSX0</accession>
<feature type="chain" id="PRO_5039158414" description="DUF732 domain-containing protein" evidence="1">
    <location>
        <begin position="35"/>
        <end position="177"/>
    </location>
</feature>
<feature type="signal peptide" evidence="1">
    <location>
        <begin position="1"/>
        <end position="34"/>
    </location>
</feature>
<reference evidence="2" key="2">
    <citation type="submission" date="2020-09" db="EMBL/GenBank/DDBJ databases">
        <authorList>
            <person name="Sun Q."/>
            <person name="Zhou Y."/>
        </authorList>
    </citation>
    <scope>NUCLEOTIDE SEQUENCE</scope>
    <source>
        <strain evidence="2">CGMCC 1.10749</strain>
    </source>
</reference>
<proteinExistence type="predicted"/>
<sequence>MNLLPPALARRALRTLGAAGVLLVVGLGTTACTSADPAPAPAVSRTTDDAAANDALYRCLMDQGFAVTRGAGGAIEFKDPEDTQGASYTTARSQCLRDLEADGTVVAAGASLTAQYASMSRLHACLTTKGITMAAWPTEAVFVEKDGAFNVLSAAEEVTMERAAGLCPDEVAALEAQ</sequence>
<dbReference type="EMBL" id="BMEA01000001">
    <property type="protein sequence ID" value="GGB71440.1"/>
    <property type="molecule type" value="Genomic_DNA"/>
</dbReference>
<gene>
    <name evidence="2" type="ORF">GCM10011314_08500</name>
</gene>
<dbReference type="Proteomes" id="UP000628079">
    <property type="component" value="Unassembled WGS sequence"/>
</dbReference>
<organism evidence="2 3">
    <name type="scientific">Knoellia flava</name>
    <dbReference type="NCBI Taxonomy" id="913969"/>
    <lineage>
        <taxon>Bacteria</taxon>
        <taxon>Bacillati</taxon>
        <taxon>Actinomycetota</taxon>
        <taxon>Actinomycetes</taxon>
        <taxon>Micrococcales</taxon>
        <taxon>Intrasporangiaceae</taxon>
        <taxon>Knoellia</taxon>
    </lineage>
</organism>
<protein>
    <recommendedName>
        <fullName evidence="4">DUF732 domain-containing protein</fullName>
    </recommendedName>
</protein>
<dbReference type="RefSeq" id="WP_035950634.1">
    <property type="nucleotide sequence ID" value="NZ_BMEA01000001.1"/>
</dbReference>
<dbReference type="AlphaFoldDB" id="A0A8H9FSX0"/>